<dbReference type="AlphaFoldDB" id="A0A975BQ11"/>
<dbReference type="Proteomes" id="UP000663722">
    <property type="component" value="Chromosome"/>
</dbReference>
<accession>A0A975BQ11</accession>
<name>A0A975BQ11_9BACT</name>
<gene>
    <name evidence="1" type="ORF">dnm_056370</name>
</gene>
<sequence length="45" mass="5171">MPDRVESEFPDLFRSDDVLKTVMTGTVSSGYENILSCNIWHMVSY</sequence>
<evidence type="ECO:0000313" key="2">
    <source>
        <dbReference type="Proteomes" id="UP000663722"/>
    </source>
</evidence>
<keyword evidence="2" id="KW-1185">Reference proteome</keyword>
<organism evidence="1 2">
    <name type="scientific">Desulfonema magnum</name>
    <dbReference type="NCBI Taxonomy" id="45655"/>
    <lineage>
        <taxon>Bacteria</taxon>
        <taxon>Pseudomonadati</taxon>
        <taxon>Thermodesulfobacteriota</taxon>
        <taxon>Desulfobacteria</taxon>
        <taxon>Desulfobacterales</taxon>
        <taxon>Desulfococcaceae</taxon>
        <taxon>Desulfonema</taxon>
    </lineage>
</organism>
<dbReference type="KEGG" id="dmm:dnm_056370"/>
<reference evidence="1" key="1">
    <citation type="journal article" date="2021" name="Microb. Physiol.">
        <title>Proteogenomic Insights into the Physiology of Marine, Sulfate-Reducing, Filamentous Desulfonema limicola and Desulfonema magnum.</title>
        <authorList>
            <person name="Schnaars V."/>
            <person name="Wohlbrand L."/>
            <person name="Scheve S."/>
            <person name="Hinrichs C."/>
            <person name="Reinhardt R."/>
            <person name="Rabus R."/>
        </authorList>
    </citation>
    <scope>NUCLEOTIDE SEQUENCE</scope>
    <source>
        <strain evidence="1">4be13</strain>
    </source>
</reference>
<protein>
    <submittedName>
        <fullName evidence="1">Uncharacterized protein</fullName>
    </submittedName>
</protein>
<proteinExistence type="predicted"/>
<dbReference type="EMBL" id="CP061800">
    <property type="protein sequence ID" value="QTA89581.1"/>
    <property type="molecule type" value="Genomic_DNA"/>
</dbReference>
<evidence type="ECO:0000313" key="1">
    <source>
        <dbReference type="EMBL" id="QTA89581.1"/>
    </source>
</evidence>